<evidence type="ECO:0000256" key="2">
    <source>
        <dbReference type="ARBA" id="ARBA00022490"/>
    </source>
</evidence>
<gene>
    <name evidence="7" type="ORF">H8S37_04550</name>
</gene>
<accession>A0A923RP69</accession>
<evidence type="ECO:0000256" key="5">
    <source>
        <dbReference type="ARBA" id="ARBA00022825"/>
    </source>
</evidence>
<proteinExistence type="inferred from homology"/>
<keyword evidence="4" id="KW-0378">Hydrolase</keyword>
<dbReference type="PANTHER" id="PTHR10381:SF70">
    <property type="entry name" value="ATP-DEPENDENT CLP PROTEASE PROTEOLYTIC SUBUNIT"/>
    <property type="match status" value="1"/>
</dbReference>
<evidence type="ECO:0000313" key="7">
    <source>
        <dbReference type="EMBL" id="MBC5688199.1"/>
    </source>
</evidence>
<dbReference type="GO" id="GO:0006515">
    <property type="term" value="P:protein quality control for misfolded or incompletely synthesized proteins"/>
    <property type="evidence" value="ECO:0007669"/>
    <property type="project" value="TreeGrafter"/>
</dbReference>
<evidence type="ECO:0000256" key="6">
    <source>
        <dbReference type="RuleBase" id="RU003567"/>
    </source>
</evidence>
<evidence type="ECO:0000256" key="1">
    <source>
        <dbReference type="ARBA" id="ARBA00007039"/>
    </source>
</evidence>
<reference evidence="7" key="1">
    <citation type="submission" date="2020-08" db="EMBL/GenBank/DDBJ databases">
        <title>Genome public.</title>
        <authorList>
            <person name="Liu C."/>
            <person name="Sun Q."/>
        </authorList>
    </citation>
    <scope>NUCLEOTIDE SEQUENCE</scope>
    <source>
        <strain evidence="7">NSJ-55</strain>
    </source>
</reference>
<dbReference type="GO" id="GO:0051117">
    <property type="term" value="F:ATPase binding"/>
    <property type="evidence" value="ECO:0007669"/>
    <property type="project" value="TreeGrafter"/>
</dbReference>
<dbReference type="EMBL" id="JACOPF010000001">
    <property type="protein sequence ID" value="MBC5688199.1"/>
    <property type="molecule type" value="Genomic_DNA"/>
</dbReference>
<dbReference type="AlphaFoldDB" id="A0A923RP69"/>
<dbReference type="PRINTS" id="PR00127">
    <property type="entry name" value="CLPPROTEASEP"/>
</dbReference>
<comment type="caution">
    <text evidence="7">The sequence shown here is derived from an EMBL/GenBank/DDBJ whole genome shotgun (WGS) entry which is preliminary data.</text>
</comment>
<name>A0A923RP69_9FIRM</name>
<dbReference type="GO" id="GO:0004176">
    <property type="term" value="F:ATP-dependent peptidase activity"/>
    <property type="evidence" value="ECO:0007669"/>
    <property type="project" value="InterPro"/>
</dbReference>
<evidence type="ECO:0000256" key="3">
    <source>
        <dbReference type="ARBA" id="ARBA00022670"/>
    </source>
</evidence>
<dbReference type="InterPro" id="IPR029045">
    <property type="entry name" value="ClpP/crotonase-like_dom_sf"/>
</dbReference>
<evidence type="ECO:0000256" key="4">
    <source>
        <dbReference type="ARBA" id="ARBA00022801"/>
    </source>
</evidence>
<dbReference type="SUPFAM" id="SSF52096">
    <property type="entry name" value="ClpP/crotonase"/>
    <property type="match status" value="1"/>
</dbReference>
<dbReference type="InterPro" id="IPR023562">
    <property type="entry name" value="ClpP/TepA"/>
</dbReference>
<keyword evidence="3 7" id="KW-0645">Protease</keyword>
<dbReference type="GO" id="GO:0004252">
    <property type="term" value="F:serine-type endopeptidase activity"/>
    <property type="evidence" value="ECO:0007669"/>
    <property type="project" value="InterPro"/>
</dbReference>
<protein>
    <recommendedName>
        <fullName evidence="6">ATP-dependent Clp protease proteolytic subunit</fullName>
    </recommendedName>
</protein>
<dbReference type="GO" id="GO:0009368">
    <property type="term" value="C:endopeptidase Clp complex"/>
    <property type="evidence" value="ECO:0007669"/>
    <property type="project" value="TreeGrafter"/>
</dbReference>
<dbReference type="RefSeq" id="WP_186874832.1">
    <property type="nucleotide sequence ID" value="NZ_JACOPF010000001.1"/>
</dbReference>
<comment type="similarity">
    <text evidence="1 6">Belongs to the peptidase S14 family.</text>
</comment>
<dbReference type="InterPro" id="IPR001907">
    <property type="entry name" value="ClpP"/>
</dbReference>
<organism evidence="7 8">
    <name type="scientific">Mediterraneibacter hominis</name>
    <dbReference type="NCBI Taxonomy" id="2763054"/>
    <lineage>
        <taxon>Bacteria</taxon>
        <taxon>Bacillati</taxon>
        <taxon>Bacillota</taxon>
        <taxon>Clostridia</taxon>
        <taxon>Lachnospirales</taxon>
        <taxon>Lachnospiraceae</taxon>
        <taxon>Mediterraneibacter</taxon>
    </lineage>
</organism>
<dbReference type="Pfam" id="PF00574">
    <property type="entry name" value="CLP_protease"/>
    <property type="match status" value="1"/>
</dbReference>
<keyword evidence="2" id="KW-0963">Cytoplasm</keyword>
<dbReference type="Gene3D" id="3.90.226.10">
    <property type="entry name" value="2-enoyl-CoA Hydratase, Chain A, domain 1"/>
    <property type="match status" value="1"/>
</dbReference>
<dbReference type="Proteomes" id="UP000652477">
    <property type="component" value="Unassembled WGS sequence"/>
</dbReference>
<dbReference type="PANTHER" id="PTHR10381">
    <property type="entry name" value="ATP-DEPENDENT CLP PROTEASE PROTEOLYTIC SUBUNIT"/>
    <property type="match status" value="1"/>
</dbReference>
<sequence>MFKIEFTLNEIIESIKPTGLPDIVYYQYYKQLMNRKIVINEAISDSIIESAVIPLIDMDNDGTGKPIEIYLATVGGDIYSGFNLVDVIKKIKTPVTIHIMSIAASMGLLIAMSGHKNPNVKTVCHPFSVGLLHSGSQYMEGTAHAVKDTFDFSQHYEDKIKEYILSHSNIDEYLYEKIERKEYWMDADEMKKLGIVDEII</sequence>
<keyword evidence="8" id="KW-1185">Reference proteome</keyword>
<keyword evidence="5" id="KW-0720">Serine protease</keyword>
<evidence type="ECO:0000313" key="8">
    <source>
        <dbReference type="Proteomes" id="UP000652477"/>
    </source>
</evidence>